<dbReference type="InterPro" id="IPR001461">
    <property type="entry name" value="Aspartic_peptidase_A1"/>
</dbReference>
<keyword evidence="2 4" id="KW-0064">Aspartyl protease</keyword>
<feature type="signal peptide" evidence="6">
    <location>
        <begin position="1"/>
        <end position="21"/>
    </location>
</feature>
<evidence type="ECO:0000313" key="9">
    <source>
        <dbReference type="Proteomes" id="UP000646827"/>
    </source>
</evidence>
<reference evidence="8 9" key="1">
    <citation type="submission" date="2020-12" db="EMBL/GenBank/DDBJ databases">
        <title>Metabolic potential, ecology and presence of endohyphal bacteria is reflected in genomic diversity of Mucoromycotina.</title>
        <authorList>
            <person name="Muszewska A."/>
            <person name="Okrasinska A."/>
            <person name="Steczkiewicz K."/>
            <person name="Drgas O."/>
            <person name="Orlowska M."/>
            <person name="Perlinska-Lenart U."/>
            <person name="Aleksandrzak-Piekarczyk T."/>
            <person name="Szatraj K."/>
            <person name="Zielenkiewicz U."/>
            <person name="Pilsyk S."/>
            <person name="Malc E."/>
            <person name="Mieczkowski P."/>
            <person name="Kruszewska J.S."/>
            <person name="Biernat P."/>
            <person name="Pawlowska J."/>
        </authorList>
    </citation>
    <scope>NUCLEOTIDE SEQUENCE [LARGE SCALE GENOMIC DNA]</scope>
    <source>
        <strain evidence="8 9">CBS 142.35</strain>
    </source>
</reference>
<dbReference type="PANTHER" id="PTHR47966">
    <property type="entry name" value="BETA-SITE APP-CLEAVING ENZYME, ISOFORM A-RELATED"/>
    <property type="match status" value="1"/>
</dbReference>
<feature type="region of interest" description="Disordered" evidence="5">
    <location>
        <begin position="511"/>
        <end position="556"/>
    </location>
</feature>
<feature type="active site" evidence="3">
    <location>
        <position position="350"/>
    </location>
</feature>
<gene>
    <name evidence="8" type="ORF">INT45_004834</name>
</gene>
<dbReference type="InterPro" id="IPR021109">
    <property type="entry name" value="Peptidase_aspartic_dom_sf"/>
</dbReference>
<evidence type="ECO:0000256" key="6">
    <source>
        <dbReference type="SAM" id="SignalP"/>
    </source>
</evidence>
<evidence type="ECO:0000256" key="5">
    <source>
        <dbReference type="SAM" id="MobiDB-lite"/>
    </source>
</evidence>
<feature type="region of interest" description="Disordered" evidence="5">
    <location>
        <begin position="405"/>
        <end position="427"/>
    </location>
</feature>
<keyword evidence="6" id="KW-0732">Signal</keyword>
<protein>
    <recommendedName>
        <fullName evidence="7">Peptidase A1 domain-containing protein</fullName>
    </recommendedName>
</protein>
<dbReference type="PANTHER" id="PTHR47966:SF51">
    <property type="entry name" value="BETA-SITE APP-CLEAVING ENZYME, ISOFORM A-RELATED"/>
    <property type="match status" value="1"/>
</dbReference>
<dbReference type="GO" id="GO:0004190">
    <property type="term" value="F:aspartic-type endopeptidase activity"/>
    <property type="evidence" value="ECO:0007669"/>
    <property type="project" value="UniProtKB-KW"/>
</dbReference>
<dbReference type="PROSITE" id="PS51767">
    <property type="entry name" value="PEPTIDASE_A1"/>
    <property type="match status" value="1"/>
</dbReference>
<evidence type="ECO:0000259" key="7">
    <source>
        <dbReference type="PROSITE" id="PS51767"/>
    </source>
</evidence>
<dbReference type="InterPro" id="IPR033121">
    <property type="entry name" value="PEPTIDASE_A1"/>
</dbReference>
<dbReference type="Proteomes" id="UP000646827">
    <property type="component" value="Unassembled WGS sequence"/>
</dbReference>
<sequence>MSIISYLLLLQLFSFDSCIKAIEIANTSTKQSSKTIQLSIHRKQQHLRQQRSPQLFKRQQHALQTANLYNDAGSEYLVSVSIGTPPQSFTVALDTGSADLWVPSAHCLQLECPYARFDQTMSTSFNNITTTTMTMNNNSSATGCYAIDTVEIGGARVKNQQFGLANSTKNVILMPNEHTTDNDSNDDTNYLAANGILGIGYPKLTSFDESYNPFVFNLAEQGLIDQPVFSIFMNSMYDHGWSGEIMFGGIDSTKYKGELLYTPVARLANSKNQEEDSSIYAYWMVYGQSVRVLSSLSTMMNNSSRNSNIIDNTNDTDDDTVQRNNNDSDSNIVLDVSFTSDEHPRGIIIDTGTTLTYMEQALAEHIVLTMAGQENVILDATSNAFIINCAVQSISQRLELGFAPPYPNHPLDNSTTASTSTQQDQDQQYQTLRVSLSMRDLIIPLDSNSLDNAEICMFGIAPWAGDGTASLSSSGMILVGDSILRSMYLVFDMEKNQIGFAAAVNSSGVVYRDTSPSSSSPQGPLSSTTPLNPNNNNEYQKPQDGSSSTKRIFHFT</sequence>
<dbReference type="OrthoDB" id="771136at2759"/>
<evidence type="ECO:0000256" key="3">
    <source>
        <dbReference type="PIRSR" id="PIRSR601461-1"/>
    </source>
</evidence>
<dbReference type="AlphaFoldDB" id="A0A8H7RWT7"/>
<keyword evidence="4" id="KW-0645">Protease</keyword>
<feature type="domain" description="Peptidase A1" evidence="7">
    <location>
        <begin position="76"/>
        <end position="501"/>
    </location>
</feature>
<comment type="similarity">
    <text evidence="1 4">Belongs to the peptidase A1 family.</text>
</comment>
<evidence type="ECO:0000256" key="1">
    <source>
        <dbReference type="ARBA" id="ARBA00007447"/>
    </source>
</evidence>
<dbReference type="PROSITE" id="PS00141">
    <property type="entry name" value="ASP_PROTEASE"/>
    <property type="match status" value="2"/>
</dbReference>
<evidence type="ECO:0000256" key="2">
    <source>
        <dbReference type="ARBA" id="ARBA00022750"/>
    </source>
</evidence>
<dbReference type="Pfam" id="PF00026">
    <property type="entry name" value="Asp"/>
    <property type="match status" value="2"/>
</dbReference>
<dbReference type="EMBL" id="JAEPRB010000253">
    <property type="protein sequence ID" value="KAG2218085.1"/>
    <property type="molecule type" value="Genomic_DNA"/>
</dbReference>
<feature type="compositionally biased region" description="Low complexity" evidence="5">
    <location>
        <begin position="514"/>
        <end position="537"/>
    </location>
</feature>
<dbReference type="SUPFAM" id="SSF50630">
    <property type="entry name" value="Acid proteases"/>
    <property type="match status" value="1"/>
</dbReference>
<keyword evidence="9" id="KW-1185">Reference proteome</keyword>
<accession>A0A8H7RWT7</accession>
<keyword evidence="4" id="KW-0378">Hydrolase</keyword>
<dbReference type="PRINTS" id="PR00792">
    <property type="entry name" value="PEPSIN"/>
</dbReference>
<feature type="chain" id="PRO_5034938178" description="Peptidase A1 domain-containing protein" evidence="6">
    <location>
        <begin position="22"/>
        <end position="556"/>
    </location>
</feature>
<comment type="caution">
    <text evidence="8">The sequence shown here is derived from an EMBL/GenBank/DDBJ whole genome shotgun (WGS) entry which is preliminary data.</text>
</comment>
<organism evidence="8 9">
    <name type="scientific">Circinella minor</name>
    <dbReference type="NCBI Taxonomy" id="1195481"/>
    <lineage>
        <taxon>Eukaryota</taxon>
        <taxon>Fungi</taxon>
        <taxon>Fungi incertae sedis</taxon>
        <taxon>Mucoromycota</taxon>
        <taxon>Mucoromycotina</taxon>
        <taxon>Mucoromycetes</taxon>
        <taxon>Mucorales</taxon>
        <taxon>Lichtheimiaceae</taxon>
        <taxon>Circinella</taxon>
    </lineage>
</organism>
<evidence type="ECO:0000256" key="4">
    <source>
        <dbReference type="RuleBase" id="RU000454"/>
    </source>
</evidence>
<feature type="compositionally biased region" description="Polar residues" evidence="5">
    <location>
        <begin position="538"/>
        <end position="550"/>
    </location>
</feature>
<proteinExistence type="inferred from homology"/>
<dbReference type="InterPro" id="IPR001969">
    <property type="entry name" value="Aspartic_peptidase_AS"/>
</dbReference>
<name>A0A8H7RWT7_9FUNG</name>
<feature type="compositionally biased region" description="Low complexity" evidence="5">
    <location>
        <begin position="412"/>
        <end position="427"/>
    </location>
</feature>
<dbReference type="Gene3D" id="2.40.70.10">
    <property type="entry name" value="Acid Proteases"/>
    <property type="match status" value="2"/>
</dbReference>
<feature type="active site" evidence="3">
    <location>
        <position position="94"/>
    </location>
</feature>
<evidence type="ECO:0000313" key="8">
    <source>
        <dbReference type="EMBL" id="KAG2218085.1"/>
    </source>
</evidence>
<feature type="non-terminal residue" evidence="8">
    <location>
        <position position="1"/>
    </location>
</feature>
<dbReference type="GO" id="GO:0006508">
    <property type="term" value="P:proteolysis"/>
    <property type="evidence" value="ECO:0007669"/>
    <property type="project" value="UniProtKB-KW"/>
</dbReference>